<organism evidence="4 5">
    <name type="scientific">Alicyclobacillus fastidiosus</name>
    <dbReference type="NCBI Taxonomy" id="392011"/>
    <lineage>
        <taxon>Bacteria</taxon>
        <taxon>Bacillati</taxon>
        <taxon>Bacillota</taxon>
        <taxon>Bacilli</taxon>
        <taxon>Bacillales</taxon>
        <taxon>Alicyclobacillaceae</taxon>
        <taxon>Alicyclobacillus</taxon>
    </lineage>
</organism>
<dbReference type="EMBL" id="JBDXSU010000007">
    <property type="protein sequence ID" value="MFB5190777.1"/>
    <property type="molecule type" value="Genomic_DNA"/>
</dbReference>
<gene>
    <name evidence="4" type="ORF">KKP3000_004263</name>
</gene>
<dbReference type="InterPro" id="IPR036856">
    <property type="entry name" value="Ald_Oxase/Xan_DH_a/b_sf"/>
</dbReference>
<dbReference type="SMART" id="SM01008">
    <property type="entry name" value="Ald_Xan_dh_C"/>
    <property type="match status" value="1"/>
</dbReference>
<sequence length="781" mass="83887">MADTKAIGRSIPRKDAAEKVGGFGRYTDDFHHPDMLHAVLVISPYAHARLLSVDTSKALAVLGVRAVVTGQDCRRMTGSPLEDRPVLAFGRVRYAGEPVAIVVAEQLHQAEAAAALVEIHCEPLPVVQSPRESFSDSAPRIHPELGTYHYGEQVRPIPGSNIATYIRVHKGEPQAMWSGCAAVVECDISFPQAHHAPMETHCTIAEIFPGGKVHLMTATQSPYSVPEIIEATFGYRASDVRVSTPLVGGGFGGKSSVFIEPLAVAASEAVGGRRVKLRCSREQDMLTLPGHIGLEANIKLGATRDGRLVAAEITYWFDGGGYSDRGVIVTLAAAQDCTGPYRVDHLHCDAYCMYTNHPPTTSFRGFGHPEQTFVIERALDELALKLDLDPLELRQHNAILPGDTTPTQARLTRSSIGDVPGCFTRLQELLDWRGPVVKTRGSNLVAKGIAGVWKTSSTPPDASSGAVVYVHRDGRVTLLTGLVEIGQGTKTALTQMVAEVFQMSAAYVDVVFEVNTTEQPEHWKTVASRGSLLAGNAAVRAAEDAVAQLARNAALAMGCRPEDVQIRDGMAVSSHAQRAIPIGALSHGFTFPDGHVVGSYVVGRGTYTIEGVIPIDFDTGQGVPGPEWTVAAQGVEVEYNPRDFTYRVTRAVTVVDCGKVIHPQLALGQIKGGMSMGLSLASREGYVYRTDGVIANPQFRVYPIHRYGDHPAYEVDFLETPHRQAPWGLRGLGEHGLIGMPAALANALSNATGGAVNHMPMTSELLWRLRGGGMSHDPSGL</sequence>
<dbReference type="RefSeq" id="WP_275474452.1">
    <property type="nucleotide sequence ID" value="NZ_CP162940.1"/>
</dbReference>
<dbReference type="Pfam" id="PF20256">
    <property type="entry name" value="MoCoBD_2"/>
    <property type="match status" value="1"/>
</dbReference>
<protein>
    <submittedName>
        <fullName evidence="4">Xanthine dehydrogenase family protein molybdopterin-binding subunit</fullName>
    </submittedName>
</protein>
<dbReference type="Pfam" id="PF01315">
    <property type="entry name" value="Ald_Xan_dh_C"/>
    <property type="match status" value="1"/>
</dbReference>
<keyword evidence="2" id="KW-0560">Oxidoreductase</keyword>
<evidence type="ECO:0000259" key="3">
    <source>
        <dbReference type="SMART" id="SM01008"/>
    </source>
</evidence>
<evidence type="ECO:0000256" key="2">
    <source>
        <dbReference type="ARBA" id="ARBA00023002"/>
    </source>
</evidence>
<evidence type="ECO:0000313" key="4">
    <source>
        <dbReference type="EMBL" id="MFB5190777.1"/>
    </source>
</evidence>
<dbReference type="Pfam" id="PF02738">
    <property type="entry name" value="MoCoBD_1"/>
    <property type="match status" value="1"/>
</dbReference>
<dbReference type="InterPro" id="IPR037165">
    <property type="entry name" value="AldOxase/xan_DH_Mopterin-bd_sf"/>
</dbReference>
<evidence type="ECO:0000256" key="1">
    <source>
        <dbReference type="ARBA" id="ARBA00022505"/>
    </source>
</evidence>
<accession>A0ABV5AES2</accession>
<dbReference type="Proteomes" id="UP001579974">
    <property type="component" value="Unassembled WGS sequence"/>
</dbReference>
<keyword evidence="1" id="KW-0500">Molybdenum</keyword>
<feature type="domain" description="Aldehyde oxidase/xanthine dehydrogenase a/b hammerhead" evidence="3">
    <location>
        <begin position="21"/>
        <end position="125"/>
    </location>
</feature>
<dbReference type="Gene3D" id="3.90.1170.50">
    <property type="entry name" value="Aldehyde oxidase/xanthine dehydrogenase, a/b hammerhead"/>
    <property type="match status" value="1"/>
</dbReference>
<proteinExistence type="predicted"/>
<comment type="caution">
    <text evidence="4">The sequence shown here is derived from an EMBL/GenBank/DDBJ whole genome shotgun (WGS) entry which is preliminary data.</text>
</comment>
<dbReference type="InterPro" id="IPR016208">
    <property type="entry name" value="Ald_Oxase/xanthine_DH-like"/>
</dbReference>
<reference evidence="4 5" key="1">
    <citation type="journal article" date="2024" name="Int. J. Mol. Sci.">
        <title>Exploration of Alicyclobacillus spp. Genome in Search of Antibiotic Resistance.</title>
        <authorList>
            <person name="Bucka-Kolendo J."/>
            <person name="Kiousi D.E."/>
            <person name="Dekowska A."/>
            <person name="Mikolajczuk-Szczyrba A."/>
            <person name="Karadedos D.M."/>
            <person name="Michael P."/>
            <person name="Galanis A."/>
            <person name="Sokolowska B."/>
        </authorList>
    </citation>
    <scope>NUCLEOTIDE SEQUENCE [LARGE SCALE GENOMIC DNA]</scope>
    <source>
        <strain evidence="4 5">KKP 3000</strain>
    </source>
</reference>
<dbReference type="InterPro" id="IPR008274">
    <property type="entry name" value="AldOxase/xan_DH_MoCoBD1"/>
</dbReference>
<dbReference type="InterPro" id="IPR000674">
    <property type="entry name" value="Ald_Oxase/Xan_DH_a/b"/>
</dbReference>
<name>A0ABV5AES2_9BACL</name>
<evidence type="ECO:0000313" key="5">
    <source>
        <dbReference type="Proteomes" id="UP001579974"/>
    </source>
</evidence>
<dbReference type="InterPro" id="IPR046867">
    <property type="entry name" value="AldOxase/xan_DH_MoCoBD2"/>
</dbReference>
<dbReference type="SUPFAM" id="SSF56003">
    <property type="entry name" value="Molybdenum cofactor-binding domain"/>
    <property type="match status" value="1"/>
</dbReference>
<keyword evidence="5" id="KW-1185">Reference proteome</keyword>
<dbReference type="PANTHER" id="PTHR11908">
    <property type="entry name" value="XANTHINE DEHYDROGENASE"/>
    <property type="match status" value="1"/>
</dbReference>
<dbReference type="SUPFAM" id="SSF54665">
    <property type="entry name" value="CO dehydrogenase molybdoprotein N-domain-like"/>
    <property type="match status" value="1"/>
</dbReference>
<dbReference type="Gene3D" id="3.30.365.10">
    <property type="entry name" value="Aldehyde oxidase/xanthine dehydrogenase, molybdopterin binding domain"/>
    <property type="match status" value="4"/>
</dbReference>
<dbReference type="PANTHER" id="PTHR11908:SF132">
    <property type="entry name" value="ALDEHYDE OXIDASE 1-RELATED"/>
    <property type="match status" value="1"/>
</dbReference>